<accession>A0AAV4ZYV5</accession>
<comment type="caution">
    <text evidence="11">The sequence shown here is derived from an EMBL/GenBank/DDBJ whole genome shotgun (WGS) entry which is preliminary data.</text>
</comment>
<keyword evidence="7" id="KW-0808">Transferase</keyword>
<sequence length="216" mass="23317">MSSKIHVLSHPVINAKLSLLRKAETSSKEFRECINDISYILGIEATRDLEETTFEGQTTAVGAKYTGKTIAGTIGITPILRAGLGMTDALLNLLPSARLYHIGLFREKVSLQPVEYYSKLHRPAVDQCILLDPMVATGGTACAAIEMLLDWGLRPSKEGLRTIQHRYPNLEIWVAAVDDELTADGIVKPGLGDAVSMCVPCVSIVILMLALGGSVV</sequence>
<name>A0AAV4ZYV5_9AGAM</name>
<dbReference type="InterPro" id="IPR000836">
    <property type="entry name" value="PRTase_dom"/>
</dbReference>
<dbReference type="GO" id="GO:0004845">
    <property type="term" value="F:uracil phosphoribosyltransferase activity"/>
    <property type="evidence" value="ECO:0007669"/>
    <property type="project" value="UniProtKB-EC"/>
</dbReference>
<dbReference type="PANTHER" id="PTHR32315:SF4">
    <property type="entry name" value="URACIL PHOSPHORIBOSYLTRANSFERASE, CHLOROPLASTIC"/>
    <property type="match status" value="1"/>
</dbReference>
<evidence type="ECO:0000256" key="5">
    <source>
        <dbReference type="ARBA" id="ARBA00022533"/>
    </source>
</evidence>
<evidence type="ECO:0000256" key="2">
    <source>
        <dbReference type="ARBA" id="ARBA00005180"/>
    </source>
</evidence>
<dbReference type="NCBIfam" id="NF001097">
    <property type="entry name" value="PRK00129.1"/>
    <property type="match status" value="1"/>
</dbReference>
<organism evidence="11 12">
    <name type="scientific">Clathrus columnatus</name>
    <dbReference type="NCBI Taxonomy" id="1419009"/>
    <lineage>
        <taxon>Eukaryota</taxon>
        <taxon>Fungi</taxon>
        <taxon>Dikarya</taxon>
        <taxon>Basidiomycota</taxon>
        <taxon>Agaricomycotina</taxon>
        <taxon>Agaricomycetes</taxon>
        <taxon>Phallomycetidae</taxon>
        <taxon>Phallales</taxon>
        <taxon>Clathraceae</taxon>
        <taxon>Clathrus</taxon>
    </lineage>
</organism>
<keyword evidence="12" id="KW-1185">Reference proteome</keyword>
<dbReference type="Pfam" id="PF14681">
    <property type="entry name" value="UPRTase"/>
    <property type="match status" value="1"/>
</dbReference>
<keyword evidence="5" id="KW-0021">Allosteric enzyme</keyword>
<dbReference type="EC" id="2.4.2.9" evidence="4"/>
<dbReference type="SUPFAM" id="SSF53271">
    <property type="entry name" value="PRTase-like"/>
    <property type="match status" value="1"/>
</dbReference>
<dbReference type="PANTHER" id="PTHR32315">
    <property type="entry name" value="ADENINE PHOSPHORIBOSYLTRANSFERASE"/>
    <property type="match status" value="1"/>
</dbReference>
<evidence type="ECO:0000256" key="1">
    <source>
        <dbReference type="ARBA" id="ARBA00001946"/>
    </source>
</evidence>
<feature type="domain" description="Phosphoribosyltransferase" evidence="10">
    <location>
        <begin position="7"/>
        <end position="194"/>
    </location>
</feature>
<keyword evidence="9" id="KW-0342">GTP-binding</keyword>
<comment type="similarity">
    <text evidence="3">Belongs to the UPRTase family.</text>
</comment>
<evidence type="ECO:0000256" key="6">
    <source>
        <dbReference type="ARBA" id="ARBA00022676"/>
    </source>
</evidence>
<dbReference type="Proteomes" id="UP001050691">
    <property type="component" value="Unassembled WGS sequence"/>
</dbReference>
<dbReference type="AlphaFoldDB" id="A0AAV4ZYV5"/>
<dbReference type="EMBL" id="BPWL01000002">
    <property type="protein sequence ID" value="GJJ07514.1"/>
    <property type="molecule type" value="Genomic_DNA"/>
</dbReference>
<comment type="cofactor">
    <cofactor evidence="1">
        <name>Mg(2+)</name>
        <dbReference type="ChEBI" id="CHEBI:18420"/>
    </cofactor>
</comment>
<gene>
    <name evidence="11" type="ORF">Clacol_001716</name>
</gene>
<keyword evidence="8" id="KW-0547">Nucleotide-binding</keyword>
<evidence type="ECO:0000256" key="3">
    <source>
        <dbReference type="ARBA" id="ARBA00009516"/>
    </source>
</evidence>
<dbReference type="InterPro" id="IPR029057">
    <property type="entry name" value="PRTase-like"/>
</dbReference>
<dbReference type="Gene3D" id="3.40.50.2020">
    <property type="match status" value="1"/>
</dbReference>
<reference evidence="11" key="1">
    <citation type="submission" date="2021-10" db="EMBL/GenBank/DDBJ databases">
        <title>De novo Genome Assembly of Clathrus columnatus (Basidiomycota, Fungi) Using Illumina and Nanopore Sequence Data.</title>
        <authorList>
            <person name="Ogiso-Tanaka E."/>
            <person name="Itagaki H."/>
            <person name="Hosoya T."/>
            <person name="Hosaka K."/>
        </authorList>
    </citation>
    <scope>NUCLEOTIDE SEQUENCE</scope>
    <source>
        <strain evidence="11">MO-923</strain>
    </source>
</reference>
<dbReference type="GO" id="GO:0005525">
    <property type="term" value="F:GTP binding"/>
    <property type="evidence" value="ECO:0007669"/>
    <property type="project" value="UniProtKB-KW"/>
</dbReference>
<evidence type="ECO:0000313" key="12">
    <source>
        <dbReference type="Proteomes" id="UP001050691"/>
    </source>
</evidence>
<evidence type="ECO:0000256" key="4">
    <source>
        <dbReference type="ARBA" id="ARBA00011894"/>
    </source>
</evidence>
<evidence type="ECO:0000256" key="9">
    <source>
        <dbReference type="ARBA" id="ARBA00023134"/>
    </source>
</evidence>
<proteinExistence type="inferred from homology"/>
<evidence type="ECO:0000256" key="7">
    <source>
        <dbReference type="ARBA" id="ARBA00022679"/>
    </source>
</evidence>
<protein>
    <recommendedName>
        <fullName evidence="4">uracil phosphoribosyltransferase</fullName>
        <ecNumber evidence="4">2.4.2.9</ecNumber>
    </recommendedName>
</protein>
<dbReference type="CDD" id="cd06223">
    <property type="entry name" value="PRTases_typeI"/>
    <property type="match status" value="1"/>
</dbReference>
<dbReference type="InterPro" id="IPR050054">
    <property type="entry name" value="UPRTase/APRTase"/>
</dbReference>
<keyword evidence="6" id="KW-0328">Glycosyltransferase</keyword>
<comment type="pathway">
    <text evidence="2">Pyrimidine metabolism; UMP biosynthesis via salvage pathway; UMP from uracil: step 1/1.</text>
</comment>
<evidence type="ECO:0000313" key="11">
    <source>
        <dbReference type="EMBL" id="GJJ07514.1"/>
    </source>
</evidence>
<evidence type="ECO:0000259" key="10">
    <source>
        <dbReference type="Pfam" id="PF14681"/>
    </source>
</evidence>
<evidence type="ECO:0000256" key="8">
    <source>
        <dbReference type="ARBA" id="ARBA00022741"/>
    </source>
</evidence>